<dbReference type="RefSeq" id="WP_135520081.1">
    <property type="nucleotide sequence ID" value="NZ_PVSN01000053.1"/>
</dbReference>
<dbReference type="InterPro" id="IPR001296">
    <property type="entry name" value="Glyco_trans_1"/>
</dbReference>
<protein>
    <recommendedName>
        <fullName evidence="1">Glycosyl transferase family 1 domain-containing protein</fullName>
    </recommendedName>
</protein>
<dbReference type="Pfam" id="PF00534">
    <property type="entry name" value="Glycos_transf_1"/>
    <property type="match status" value="1"/>
</dbReference>
<evidence type="ECO:0000313" key="3">
    <source>
        <dbReference type="Proteomes" id="UP000297646"/>
    </source>
</evidence>
<dbReference type="OrthoDB" id="1645325at2"/>
<evidence type="ECO:0000313" key="2">
    <source>
        <dbReference type="EMBL" id="TGE71788.1"/>
    </source>
</evidence>
<comment type="caution">
    <text evidence="2">The sequence shown here is derived from an EMBL/GenBank/DDBJ whole genome shotgun (WGS) entry which is preliminary data.</text>
</comment>
<name>A0A4Z0S1R1_WEICO</name>
<dbReference type="Gene3D" id="3.40.50.2000">
    <property type="entry name" value="Glycogen Phosphorylase B"/>
    <property type="match status" value="2"/>
</dbReference>
<feature type="domain" description="Glycosyl transferase family 1" evidence="1">
    <location>
        <begin position="176"/>
        <end position="321"/>
    </location>
</feature>
<dbReference type="CDD" id="cd03811">
    <property type="entry name" value="GT4_GT28_WabH-like"/>
    <property type="match status" value="1"/>
</dbReference>
<dbReference type="PANTHER" id="PTHR12526">
    <property type="entry name" value="GLYCOSYLTRANSFERASE"/>
    <property type="match status" value="1"/>
</dbReference>
<gene>
    <name evidence="2" type="ORF">C6P11_07775</name>
</gene>
<dbReference type="PANTHER" id="PTHR12526:SF630">
    <property type="entry name" value="GLYCOSYLTRANSFERASE"/>
    <property type="match status" value="1"/>
</dbReference>
<accession>A0A4Z0S1R1</accession>
<dbReference type="Proteomes" id="UP000297646">
    <property type="component" value="Unassembled WGS sequence"/>
</dbReference>
<dbReference type="SUPFAM" id="SSF53756">
    <property type="entry name" value="UDP-Glycosyltransferase/glycogen phosphorylase"/>
    <property type="match status" value="1"/>
</dbReference>
<reference evidence="2 3" key="1">
    <citation type="submission" date="2018-03" db="EMBL/GenBank/DDBJ databases">
        <title>Genome sequencing of Weissella confusa isolates.</title>
        <authorList>
            <person name="Kajala I."/>
            <person name="Baruah R."/>
            <person name="Bergsveinson J."/>
            <person name="Juvonen R."/>
            <person name="Ziola B."/>
        </authorList>
    </citation>
    <scope>NUCLEOTIDE SEQUENCE [LARGE SCALE GENOMIC DNA]</scope>
    <source>
        <strain evidence="2 3">VTT E-062653</strain>
    </source>
</reference>
<proteinExistence type="predicted"/>
<evidence type="ECO:0000259" key="1">
    <source>
        <dbReference type="Pfam" id="PF00534"/>
    </source>
</evidence>
<dbReference type="GO" id="GO:0016757">
    <property type="term" value="F:glycosyltransferase activity"/>
    <property type="evidence" value="ECO:0007669"/>
    <property type="project" value="InterPro"/>
</dbReference>
<dbReference type="AlphaFoldDB" id="A0A4Z0S1R1"/>
<sequence length="355" mass="40392">MLMKNKVAIVAPKLSGRGGTETVIFKMVTDQHLSKHNKFTVYLVDEIQNKEWINELENQGVEVVENTSHSKLGRFFFLAKVRGDIVIGLGPKTAYLLKIYSRIRHSKTRVGSWIHFSLFNSVDLNLKYLKKLDFHLAIANEIVNQFRQIGVMSHVYTIYNPVVIEGTQIPRSTNPNVFKMIYMGRLQLDGQKNLRELLLALDAFDADFNIELEVFGGGKELPTIKKYADTLKLANVHITWHGWTENAWKQLDAADALVLTSKFEGFPMVIAEALSFGVPVISMNTPVGPADMIVQGENGYIYKEHNYQDFAEAVQKLKMQNLSPEKVQDSIDWLTGLNYPNRVENAFEKILEIDK</sequence>
<dbReference type="EMBL" id="PVSN01000053">
    <property type="protein sequence ID" value="TGE71788.1"/>
    <property type="molecule type" value="Genomic_DNA"/>
</dbReference>
<organism evidence="2 3">
    <name type="scientific">Weissella confusa</name>
    <name type="common">Lactobacillus confusus</name>
    <dbReference type="NCBI Taxonomy" id="1583"/>
    <lineage>
        <taxon>Bacteria</taxon>
        <taxon>Bacillati</taxon>
        <taxon>Bacillota</taxon>
        <taxon>Bacilli</taxon>
        <taxon>Lactobacillales</taxon>
        <taxon>Lactobacillaceae</taxon>
        <taxon>Weissella</taxon>
    </lineage>
</organism>